<feature type="region of interest" description="Disordered" evidence="6">
    <location>
        <begin position="364"/>
        <end position="395"/>
    </location>
</feature>
<organism evidence="11 12">
    <name type="scientific">Saitoella complicata (strain BCRC 22490 / CBS 7301 / JCM 7358 / NBRC 10748 / NRRL Y-17804)</name>
    <dbReference type="NCBI Taxonomy" id="698492"/>
    <lineage>
        <taxon>Eukaryota</taxon>
        <taxon>Fungi</taxon>
        <taxon>Dikarya</taxon>
        <taxon>Ascomycota</taxon>
        <taxon>Taphrinomycotina</taxon>
        <taxon>Taphrinomycotina incertae sedis</taxon>
        <taxon>Saitoella</taxon>
    </lineage>
</organism>
<keyword evidence="8" id="KW-0732">Signal</keyword>
<dbReference type="EMBL" id="BACD03000012">
    <property type="protein sequence ID" value="GAO48067.1"/>
    <property type="molecule type" value="Genomic_DNA"/>
</dbReference>
<evidence type="ECO:0000256" key="5">
    <source>
        <dbReference type="PROSITE-ProRule" id="PRU00176"/>
    </source>
</evidence>
<comment type="subcellular location">
    <subcellularLocation>
        <location evidence="1">Nucleus</location>
    </subcellularLocation>
</comment>
<evidence type="ECO:0000256" key="1">
    <source>
        <dbReference type="ARBA" id="ARBA00004123"/>
    </source>
</evidence>
<feature type="compositionally biased region" description="Basic and acidic residues" evidence="6">
    <location>
        <begin position="631"/>
        <end position="640"/>
    </location>
</feature>
<feature type="domain" description="RRM" evidence="9">
    <location>
        <begin position="760"/>
        <end position="852"/>
    </location>
</feature>
<dbReference type="SMART" id="SM00360">
    <property type="entry name" value="RRM"/>
    <property type="match status" value="2"/>
</dbReference>
<reference evidence="11 12" key="2">
    <citation type="journal article" date="2014" name="J. Gen. Appl. Microbiol.">
        <title>The early diverging ascomycetous budding yeast Saitoella complicata has three histone deacetylases belonging to the Clr6, Hos2, and Rpd3 lineages.</title>
        <authorList>
            <person name="Nishida H."/>
            <person name="Matsumoto T."/>
            <person name="Kondo S."/>
            <person name="Hamamoto M."/>
            <person name="Yoshikawa H."/>
        </authorList>
    </citation>
    <scope>NUCLEOTIDE SEQUENCE [LARGE SCALE GENOMIC DNA]</scope>
    <source>
        <strain evidence="11 12">NRRL Y-17804</strain>
    </source>
</reference>
<dbReference type="InterPro" id="IPR002889">
    <property type="entry name" value="WSC_carb-bd"/>
</dbReference>
<evidence type="ECO:0000256" key="7">
    <source>
        <dbReference type="SAM" id="Phobius"/>
    </source>
</evidence>
<feature type="signal peptide" evidence="8">
    <location>
        <begin position="1"/>
        <end position="31"/>
    </location>
</feature>
<keyword evidence="4" id="KW-0539">Nucleus</keyword>
<keyword evidence="2" id="KW-0677">Repeat</keyword>
<evidence type="ECO:0000313" key="11">
    <source>
        <dbReference type="EMBL" id="GAO48067.1"/>
    </source>
</evidence>
<feature type="transmembrane region" description="Helical" evidence="7">
    <location>
        <begin position="250"/>
        <end position="274"/>
    </location>
</feature>
<reference evidence="11 12" key="1">
    <citation type="journal article" date="2011" name="J. Gen. Appl. Microbiol.">
        <title>Draft genome sequencing of the enigmatic yeast Saitoella complicata.</title>
        <authorList>
            <person name="Nishida H."/>
            <person name="Hamamoto M."/>
            <person name="Sugiyama J."/>
        </authorList>
    </citation>
    <scope>NUCLEOTIDE SEQUENCE [LARGE SCALE GENOMIC DNA]</scope>
    <source>
        <strain evidence="11 12">NRRL Y-17804</strain>
    </source>
</reference>
<feature type="compositionally biased region" description="Low complexity" evidence="6">
    <location>
        <begin position="692"/>
        <end position="701"/>
    </location>
</feature>
<dbReference type="SUPFAM" id="SSF54928">
    <property type="entry name" value="RNA-binding domain, RBD"/>
    <property type="match status" value="2"/>
</dbReference>
<dbReference type="Pfam" id="PF00076">
    <property type="entry name" value="RRM_1"/>
    <property type="match status" value="2"/>
</dbReference>
<feature type="compositionally biased region" description="Basic and acidic residues" evidence="6">
    <location>
        <begin position="857"/>
        <end position="880"/>
    </location>
</feature>
<keyword evidence="7" id="KW-1133">Transmembrane helix</keyword>
<accession>A0A0E9NDY6</accession>
<feature type="domain" description="WSC" evidence="10">
    <location>
        <begin position="28"/>
        <end position="116"/>
    </location>
</feature>
<dbReference type="STRING" id="698492.A0A0E9NDY6"/>
<dbReference type="InterPro" id="IPR035979">
    <property type="entry name" value="RBD_domain_sf"/>
</dbReference>
<evidence type="ECO:0000256" key="2">
    <source>
        <dbReference type="ARBA" id="ARBA00022737"/>
    </source>
</evidence>
<dbReference type="PANTHER" id="PTHR48039:SF5">
    <property type="entry name" value="RNA-BINDING PROTEIN 28"/>
    <property type="match status" value="1"/>
</dbReference>
<keyword evidence="7" id="KW-0472">Membrane</keyword>
<evidence type="ECO:0000256" key="4">
    <source>
        <dbReference type="ARBA" id="ARBA00023242"/>
    </source>
</evidence>
<dbReference type="PROSITE" id="PS51212">
    <property type="entry name" value="WSC"/>
    <property type="match status" value="1"/>
</dbReference>
<feature type="compositionally biased region" description="Basic and acidic residues" evidence="6">
    <location>
        <begin position="887"/>
        <end position="896"/>
    </location>
</feature>
<dbReference type="InterPro" id="IPR051945">
    <property type="entry name" value="RRM_MRD1_RNA_proc_ribogen"/>
</dbReference>
<evidence type="ECO:0000259" key="9">
    <source>
        <dbReference type="PROSITE" id="PS50102"/>
    </source>
</evidence>
<feature type="domain" description="RRM" evidence="9">
    <location>
        <begin position="546"/>
        <end position="622"/>
    </location>
</feature>
<dbReference type="Pfam" id="PF01822">
    <property type="entry name" value="WSC"/>
    <property type="match status" value="1"/>
</dbReference>
<feature type="region of interest" description="Disordered" evidence="6">
    <location>
        <begin position="182"/>
        <end position="239"/>
    </location>
</feature>
<name>A0A0E9NDY6_SAICN</name>
<feature type="compositionally biased region" description="Low complexity" evidence="6">
    <location>
        <begin position="182"/>
        <end position="226"/>
    </location>
</feature>
<dbReference type="InterPro" id="IPR012677">
    <property type="entry name" value="Nucleotide-bd_a/b_plait_sf"/>
</dbReference>
<gene>
    <name evidence="11" type="ORF">G7K_2254-t2</name>
</gene>
<proteinExistence type="predicted"/>
<evidence type="ECO:0000313" key="12">
    <source>
        <dbReference type="Proteomes" id="UP000033140"/>
    </source>
</evidence>
<dbReference type="CDD" id="cd00590">
    <property type="entry name" value="RRM_SF"/>
    <property type="match status" value="1"/>
</dbReference>
<keyword evidence="3 5" id="KW-0694">RNA-binding</keyword>
<protein>
    <recommendedName>
        <fullName evidence="13">WSC domain-containing protein</fullName>
    </recommendedName>
</protein>
<feature type="compositionally biased region" description="Basic residues" evidence="6">
    <location>
        <begin position="677"/>
        <end position="691"/>
    </location>
</feature>
<reference evidence="11 12" key="3">
    <citation type="journal article" date="2015" name="Genome Announc.">
        <title>Draft Genome Sequence of the Archiascomycetous Yeast Saitoella complicata.</title>
        <authorList>
            <person name="Yamauchi K."/>
            <person name="Kondo S."/>
            <person name="Hamamoto M."/>
            <person name="Takahashi Y."/>
            <person name="Ogura Y."/>
            <person name="Hayashi T."/>
            <person name="Nishida H."/>
        </authorList>
    </citation>
    <scope>NUCLEOTIDE SEQUENCE [LARGE SCALE GENOMIC DNA]</scope>
    <source>
        <strain evidence="11 12">NRRL Y-17804</strain>
    </source>
</reference>
<dbReference type="Proteomes" id="UP000033140">
    <property type="component" value="Unassembled WGS sequence"/>
</dbReference>
<feature type="region of interest" description="Disordered" evidence="6">
    <location>
        <begin position="621"/>
        <end position="643"/>
    </location>
</feature>
<dbReference type="InterPro" id="IPR000504">
    <property type="entry name" value="RRM_dom"/>
</dbReference>
<dbReference type="Gene3D" id="3.30.70.330">
    <property type="match status" value="2"/>
</dbReference>
<evidence type="ECO:0000259" key="10">
    <source>
        <dbReference type="PROSITE" id="PS51212"/>
    </source>
</evidence>
<evidence type="ECO:0000256" key="8">
    <source>
        <dbReference type="SAM" id="SignalP"/>
    </source>
</evidence>
<evidence type="ECO:0000256" key="3">
    <source>
        <dbReference type="ARBA" id="ARBA00022884"/>
    </source>
</evidence>
<dbReference type="SMART" id="SM00321">
    <property type="entry name" value="WSC"/>
    <property type="match status" value="1"/>
</dbReference>
<evidence type="ECO:0008006" key="13">
    <source>
        <dbReference type="Google" id="ProtNLM"/>
    </source>
</evidence>
<feature type="region of interest" description="Disordered" evidence="6">
    <location>
        <begin position="854"/>
        <end position="896"/>
    </location>
</feature>
<dbReference type="GO" id="GO:0005634">
    <property type="term" value="C:nucleus"/>
    <property type="evidence" value="ECO:0007669"/>
    <property type="project" value="UniProtKB-SubCell"/>
</dbReference>
<feature type="chain" id="PRO_5002430568" description="WSC domain-containing protein" evidence="8">
    <location>
        <begin position="32"/>
        <end position="896"/>
    </location>
</feature>
<evidence type="ECO:0000256" key="6">
    <source>
        <dbReference type="SAM" id="MobiDB-lite"/>
    </source>
</evidence>
<comment type="caution">
    <text evidence="11">The sequence shown here is derived from an EMBL/GenBank/DDBJ whole genome shotgun (WGS) entry which is preliminary data.</text>
</comment>
<feature type="region of interest" description="Disordered" evidence="6">
    <location>
        <begin position="664"/>
        <end position="761"/>
    </location>
</feature>
<keyword evidence="7" id="KW-0812">Transmembrane</keyword>
<feature type="region of interest" description="Disordered" evidence="6">
    <location>
        <begin position="283"/>
        <end position="306"/>
    </location>
</feature>
<dbReference type="GO" id="GO:0003729">
    <property type="term" value="F:mRNA binding"/>
    <property type="evidence" value="ECO:0007669"/>
    <property type="project" value="TreeGrafter"/>
</dbReference>
<sequence>MRDRRPSQMRSFAALSLLYLFLGVFSAVASANYCASDNTGSGYDSIYSTYQSSGACQSTCSGYAFAIVQGYYCWCSDIAPNGDSTSSNSDCSDPCPGYPSDYCGSTSNNLYYYYAIGKASGTASASTASETTTSSSSTKAAVSIVYVTPSQSSTSTASSSSATSTSESSARTSSSVSFRASSFSSSRSMPTSSVSVSVTPSSDSSSSAATESSASMTASSAGVTSTPSLSAEHTSKSSSSGGFFASAGRVAGVFVAIAFIIALIVAGLLFYFLFYRKRHDSQALPTSSPPISPTPSNVHSPLYGRSRSGSTLVGKWAGGTMGEKEVIVDQRLDPRSMLMRFESSYSRRSLRDDEDYSRRVLQVRNPDMGRPSMASERVPTPGTGGITSSPNRPDAEAASLRSFVRGEQEKLYPRIGRAKDQAYQRRKHTFTSSGTLYFYEDSRIHGSNDNIDFCSWLQNRFMWVIIRSDLKVGRFRHQKHPSNQHSHTSNQANKSIYPQEHSYDTIIMSVEEVTKAVEEVKIDEAPATAQEVQDETKAAGAVGASPRVFFGNLAFKTTQSELRELVSPTAVPTKVFLPFKNRRPLGYAFLTFSTEEDADRVVSEFEGREIAGRKLHVDKAKISQTKKKRSDKPAEGEENKGIAINIPGQADALVNADENAAVEGAHAEADATAPTKAPRKRKNRKNNKKKSSTTANANGSSEGEGEGEQTGDEATTKKDIPEGAVEDGTQQLNNTAPTQKEKKSKTPKQKGPPTGLPSSTTVFVANLPYDYTSTQLRALFTAHSHTPLSASVPPRPVPSHIAKKIAERGESRRGRGFGFVVFEGNEGQGRAVEGMNGVEVEGRKIGVKVAIDPPVKQGEEGEVKEEGAVNEDSGHAATEKEEGEIEVDVKEEAVSA</sequence>
<dbReference type="AlphaFoldDB" id="A0A0E9NDY6"/>
<dbReference type="PROSITE" id="PS50102">
    <property type="entry name" value="RRM"/>
    <property type="match status" value="2"/>
</dbReference>
<keyword evidence="12" id="KW-1185">Reference proteome</keyword>
<dbReference type="PANTHER" id="PTHR48039">
    <property type="entry name" value="RNA-BINDING MOTIF PROTEIN 14B"/>
    <property type="match status" value="1"/>
</dbReference>